<reference evidence="2 3" key="1">
    <citation type="submission" date="2014-04" db="EMBL/GenBank/DDBJ databases">
        <authorList>
            <consortium name="DOE Joint Genome Institute"/>
            <person name="Kuo A."/>
            <person name="Kohler A."/>
            <person name="Nagy L.G."/>
            <person name="Floudas D."/>
            <person name="Copeland A."/>
            <person name="Barry K.W."/>
            <person name="Cichocki N."/>
            <person name="Veneault-Fourrey C."/>
            <person name="LaButti K."/>
            <person name="Lindquist E.A."/>
            <person name="Lipzen A."/>
            <person name="Lundell T."/>
            <person name="Morin E."/>
            <person name="Murat C."/>
            <person name="Sun H."/>
            <person name="Tunlid A."/>
            <person name="Henrissat B."/>
            <person name="Grigoriev I.V."/>
            <person name="Hibbett D.S."/>
            <person name="Martin F."/>
            <person name="Nordberg H.P."/>
            <person name="Cantor M.N."/>
            <person name="Hua S.X."/>
        </authorList>
    </citation>
    <scope>NUCLEOTIDE SEQUENCE [LARGE SCALE GENOMIC DNA]</scope>
    <source>
        <strain evidence="2 3">LaAM-08-1</strain>
    </source>
</reference>
<accession>A0A0C9XRD5</accession>
<organism evidence="2 3">
    <name type="scientific">Laccaria amethystina LaAM-08-1</name>
    <dbReference type="NCBI Taxonomy" id="1095629"/>
    <lineage>
        <taxon>Eukaryota</taxon>
        <taxon>Fungi</taxon>
        <taxon>Dikarya</taxon>
        <taxon>Basidiomycota</taxon>
        <taxon>Agaricomycotina</taxon>
        <taxon>Agaricomycetes</taxon>
        <taxon>Agaricomycetidae</taxon>
        <taxon>Agaricales</taxon>
        <taxon>Agaricineae</taxon>
        <taxon>Hydnangiaceae</taxon>
        <taxon>Laccaria</taxon>
    </lineage>
</organism>
<dbReference type="AlphaFoldDB" id="A0A0C9XRD5"/>
<evidence type="ECO:0000313" key="2">
    <source>
        <dbReference type="EMBL" id="KIK00277.1"/>
    </source>
</evidence>
<dbReference type="HOGENOM" id="CLU_065617_0_0_1"/>
<sequence length="290" mass="31783">MGRAADSLSTPKRRKVKNIVENSLEISNIVLTTLNDAASMAPVPYLQQAAGLALGILNIVQGAKDNRDAFKKLAMDTCELVYVVLCMYEEATKKGDDRGSSRKLIDDLQGLLGTISSIERFSRKEISRGALFRLVRNKTDLGKIQEYRDTLRRSLDLFGLQSNVAIREATSQLIIQHEKILLELQRDREKKNSEAASVAVPAPAAVDQENVPVAPVVPVPPILKDETPKPSVTVTHIGGDKIDSHSLKNVTNTNSGNVTITTTTDSNNDNSYRQYGGRPGRGPVRRGPRK</sequence>
<proteinExistence type="predicted"/>
<name>A0A0C9XRD5_9AGAR</name>
<dbReference type="Proteomes" id="UP000054477">
    <property type="component" value="Unassembled WGS sequence"/>
</dbReference>
<dbReference type="EMBL" id="KN838629">
    <property type="protein sequence ID" value="KIK00277.1"/>
    <property type="molecule type" value="Genomic_DNA"/>
</dbReference>
<dbReference type="OrthoDB" id="192148at2759"/>
<evidence type="ECO:0000313" key="3">
    <source>
        <dbReference type="Proteomes" id="UP000054477"/>
    </source>
</evidence>
<dbReference type="STRING" id="1095629.A0A0C9XRD5"/>
<gene>
    <name evidence="2" type="ORF">K443DRAFT_7777</name>
</gene>
<reference evidence="3" key="2">
    <citation type="submission" date="2015-01" db="EMBL/GenBank/DDBJ databases">
        <title>Evolutionary Origins and Diversification of the Mycorrhizal Mutualists.</title>
        <authorList>
            <consortium name="DOE Joint Genome Institute"/>
            <consortium name="Mycorrhizal Genomics Consortium"/>
            <person name="Kohler A."/>
            <person name="Kuo A."/>
            <person name="Nagy L.G."/>
            <person name="Floudas D."/>
            <person name="Copeland A."/>
            <person name="Barry K.W."/>
            <person name="Cichocki N."/>
            <person name="Veneault-Fourrey C."/>
            <person name="LaButti K."/>
            <person name="Lindquist E.A."/>
            <person name="Lipzen A."/>
            <person name="Lundell T."/>
            <person name="Morin E."/>
            <person name="Murat C."/>
            <person name="Riley R."/>
            <person name="Ohm R."/>
            <person name="Sun H."/>
            <person name="Tunlid A."/>
            <person name="Henrissat B."/>
            <person name="Grigoriev I.V."/>
            <person name="Hibbett D.S."/>
            <person name="Martin F."/>
        </authorList>
    </citation>
    <scope>NUCLEOTIDE SEQUENCE [LARGE SCALE GENOMIC DNA]</scope>
    <source>
        <strain evidence="3">LaAM-08-1</strain>
    </source>
</reference>
<keyword evidence="3" id="KW-1185">Reference proteome</keyword>
<feature type="compositionally biased region" description="Low complexity" evidence="1">
    <location>
        <begin position="249"/>
        <end position="270"/>
    </location>
</feature>
<feature type="region of interest" description="Disordered" evidence="1">
    <location>
        <begin position="249"/>
        <end position="290"/>
    </location>
</feature>
<dbReference type="CDD" id="cd21037">
    <property type="entry name" value="MLKL_NTD"/>
    <property type="match status" value="1"/>
</dbReference>
<dbReference type="InterPro" id="IPR059179">
    <property type="entry name" value="MLKL-like_MCAfunc"/>
</dbReference>
<evidence type="ECO:0000256" key="1">
    <source>
        <dbReference type="SAM" id="MobiDB-lite"/>
    </source>
</evidence>
<protein>
    <submittedName>
        <fullName evidence="2">Uncharacterized protein</fullName>
    </submittedName>
</protein>